<dbReference type="OrthoDB" id="9812433at2"/>
<dbReference type="EC" id="2.7.10.2" evidence="10"/>
<evidence type="ECO:0000313" key="11">
    <source>
        <dbReference type="Proteomes" id="UP000321595"/>
    </source>
</evidence>
<reference evidence="10 11" key="1">
    <citation type="submission" date="2019-08" db="EMBL/GenBank/DDBJ databases">
        <authorList>
            <person name="Liang Q."/>
        </authorList>
    </citation>
    <scope>NUCLEOTIDE SEQUENCE [LARGE SCALE GENOMIC DNA]</scope>
    <source>
        <strain evidence="10 11">V1718</strain>
    </source>
</reference>
<evidence type="ECO:0000259" key="9">
    <source>
        <dbReference type="Pfam" id="PF13807"/>
    </source>
</evidence>
<keyword evidence="3 10" id="KW-0418">Kinase</keyword>
<keyword evidence="2" id="KW-0547">Nucleotide-binding</keyword>
<evidence type="ECO:0000256" key="7">
    <source>
        <dbReference type="SAM" id="Phobius"/>
    </source>
</evidence>
<keyword evidence="4" id="KW-0067">ATP-binding</keyword>
<dbReference type="GO" id="GO:0004715">
    <property type="term" value="F:non-membrane spanning protein tyrosine kinase activity"/>
    <property type="evidence" value="ECO:0007669"/>
    <property type="project" value="UniProtKB-EC"/>
</dbReference>
<evidence type="ECO:0000259" key="8">
    <source>
        <dbReference type="Pfam" id="PF13614"/>
    </source>
</evidence>
<dbReference type="SUPFAM" id="SSF52540">
    <property type="entry name" value="P-loop containing nucleoside triphosphate hydrolases"/>
    <property type="match status" value="1"/>
</dbReference>
<keyword evidence="7" id="KW-0472">Membrane</keyword>
<dbReference type="PANTHER" id="PTHR32309:SF31">
    <property type="entry name" value="CAPSULAR EXOPOLYSACCHARIDE FAMILY"/>
    <property type="match status" value="1"/>
</dbReference>
<feature type="domain" description="AAA" evidence="8">
    <location>
        <begin position="545"/>
        <end position="663"/>
    </location>
</feature>
<evidence type="ECO:0000256" key="4">
    <source>
        <dbReference type="ARBA" id="ARBA00022840"/>
    </source>
</evidence>
<dbReference type="GO" id="GO:0005524">
    <property type="term" value="F:ATP binding"/>
    <property type="evidence" value="ECO:0007669"/>
    <property type="project" value="UniProtKB-KW"/>
</dbReference>
<dbReference type="InterPro" id="IPR050445">
    <property type="entry name" value="Bact_polysacc_biosynth/exp"/>
</dbReference>
<proteinExistence type="predicted"/>
<dbReference type="KEGG" id="bbae:FRD01_08920"/>
<evidence type="ECO:0000313" key="10">
    <source>
        <dbReference type="EMBL" id="QED27357.1"/>
    </source>
</evidence>
<dbReference type="PANTHER" id="PTHR32309">
    <property type="entry name" value="TYROSINE-PROTEIN KINASE"/>
    <property type="match status" value="1"/>
</dbReference>
<keyword evidence="11" id="KW-1185">Reference proteome</keyword>
<evidence type="ECO:0000256" key="5">
    <source>
        <dbReference type="ARBA" id="ARBA00023137"/>
    </source>
</evidence>
<dbReference type="InterPro" id="IPR027417">
    <property type="entry name" value="P-loop_NTPase"/>
</dbReference>
<dbReference type="NCBIfam" id="TIGR01007">
    <property type="entry name" value="eps_fam"/>
    <property type="match status" value="1"/>
</dbReference>
<dbReference type="GO" id="GO:0042802">
    <property type="term" value="F:identical protein binding"/>
    <property type="evidence" value="ECO:0007669"/>
    <property type="project" value="UniProtKB-ARBA"/>
</dbReference>
<feature type="domain" description="Tyrosine-protein kinase G-rich" evidence="9">
    <location>
        <begin position="394"/>
        <end position="459"/>
    </location>
</feature>
<dbReference type="Pfam" id="PF13807">
    <property type="entry name" value="GNVR"/>
    <property type="match status" value="1"/>
</dbReference>
<evidence type="ECO:0000256" key="3">
    <source>
        <dbReference type="ARBA" id="ARBA00022777"/>
    </source>
</evidence>
<keyword evidence="1 10" id="KW-0808">Transferase</keyword>
<dbReference type="FunFam" id="3.40.50.300:FF:000527">
    <property type="entry name" value="Tyrosine-protein kinase etk"/>
    <property type="match status" value="1"/>
</dbReference>
<protein>
    <submittedName>
        <fullName evidence="10">Polysaccharide biosynthesis tyrosine autokinase</fullName>
        <ecNumber evidence="10">2.7.10.2</ecNumber>
    </submittedName>
</protein>
<dbReference type="InterPro" id="IPR005702">
    <property type="entry name" value="Wzc-like_C"/>
</dbReference>
<dbReference type="InterPro" id="IPR032807">
    <property type="entry name" value="GNVR"/>
</dbReference>
<evidence type="ECO:0000256" key="1">
    <source>
        <dbReference type="ARBA" id="ARBA00022679"/>
    </source>
</evidence>
<name>A0A5B8XQI1_9DELT</name>
<dbReference type="Pfam" id="PF13614">
    <property type="entry name" value="AAA_31"/>
    <property type="match status" value="1"/>
</dbReference>
<sequence length="737" mass="82785">MNEIDTFANYHVPDAEEGSDSPARLISYYWGLLRKYYWIILITSIVGVSVGYFWTKQQPRLFRAESKIIFHQNKNNVFGKNIERVDLLEQGGSWQFEQFWNTQKEVLNSRWFAERIAQKVGMLEGDTHIPLTKADGTRYTDEERTRMAIGRVRGMMSVTLQRDSRVALVEVTGTDPKFATELANAVANAYIDYTKEFQSGGLNQIINWFDKYVGDKRGELTAAQAALHKFKRDRNILAISFEERQNLTGSDMSSVNSQLNDVRNDLSAERASLEQMQKMLREGTSPIEVAQFAENLSVSSLVQRRDELKLQLADLNTVFGEKHESVRAVQDQLAIVETRLSEEIQRTMNEVQNRVERLERHRVALEGRLAELKEQAFELNELGLEYGQLRDKEETLRQLYETVLKRSEELDINSLFESNNIQVLEEAEVPGAPFSPNLPYNLGIALLVGIAFGGGIIFLIAALDNTMRTEDDVNRYTRSPVLGALPEVDAATIKGLADNASLDIITHVAPKSSFAEGIKTLRTNLMFMAADEPPKLLLVTSPGPGEGKTLISSNMAIAMAQSGLKTLIVDNDLRRPRVHKALGLKNAKGVSEIAIGEATLEETLLPSGIENLWVLPAGDIPPNPTELMHTARFEKLIEELSQKFDRVILDSPPIGAVADALILSRFVDAVLLVVKYGTTRRETFRRSIDQLDAIGAPLMGCVLNDIKKDAAGYGYSYYYYRYNYEEKPTKPDSKMAS</sequence>
<dbReference type="RefSeq" id="WP_146959042.1">
    <property type="nucleotide sequence ID" value="NZ_CP042467.1"/>
</dbReference>
<organism evidence="10 11">
    <name type="scientific">Microvenator marinus</name>
    <dbReference type="NCBI Taxonomy" id="2600177"/>
    <lineage>
        <taxon>Bacteria</taxon>
        <taxon>Deltaproteobacteria</taxon>
        <taxon>Bradymonadales</taxon>
        <taxon>Microvenatoraceae</taxon>
        <taxon>Microvenator</taxon>
    </lineage>
</organism>
<feature type="coiled-coil region" evidence="6">
    <location>
        <begin position="256"/>
        <end position="382"/>
    </location>
</feature>
<keyword evidence="5" id="KW-0829">Tyrosine-protein kinase</keyword>
<evidence type="ECO:0000256" key="2">
    <source>
        <dbReference type="ARBA" id="ARBA00022741"/>
    </source>
</evidence>
<keyword evidence="6" id="KW-0175">Coiled coil</keyword>
<gene>
    <name evidence="10" type="ORF">FRD01_08920</name>
</gene>
<feature type="transmembrane region" description="Helical" evidence="7">
    <location>
        <begin position="442"/>
        <end position="463"/>
    </location>
</feature>
<feature type="transmembrane region" description="Helical" evidence="7">
    <location>
        <begin position="36"/>
        <end position="54"/>
    </location>
</feature>
<dbReference type="InterPro" id="IPR025669">
    <property type="entry name" value="AAA_dom"/>
</dbReference>
<dbReference type="AlphaFoldDB" id="A0A5B8XQI1"/>
<dbReference type="EMBL" id="CP042467">
    <property type="protein sequence ID" value="QED27357.1"/>
    <property type="molecule type" value="Genomic_DNA"/>
</dbReference>
<evidence type="ECO:0000256" key="6">
    <source>
        <dbReference type="SAM" id="Coils"/>
    </source>
</evidence>
<accession>A0A5B8XQI1</accession>
<dbReference type="Gene3D" id="3.40.50.300">
    <property type="entry name" value="P-loop containing nucleotide triphosphate hydrolases"/>
    <property type="match status" value="1"/>
</dbReference>
<dbReference type="GO" id="GO:0005886">
    <property type="term" value="C:plasma membrane"/>
    <property type="evidence" value="ECO:0007669"/>
    <property type="project" value="UniProtKB-ARBA"/>
</dbReference>
<keyword evidence="7" id="KW-0812">Transmembrane</keyword>
<keyword evidence="7" id="KW-1133">Transmembrane helix</keyword>
<dbReference type="Proteomes" id="UP000321595">
    <property type="component" value="Chromosome"/>
</dbReference>
<dbReference type="CDD" id="cd05387">
    <property type="entry name" value="BY-kinase"/>
    <property type="match status" value="1"/>
</dbReference>